<evidence type="ECO:0000313" key="3">
    <source>
        <dbReference type="Proteomes" id="UP000177382"/>
    </source>
</evidence>
<accession>A0A1F7XLS3</accession>
<dbReference type="AlphaFoldDB" id="A0A1F7XLS3"/>
<gene>
    <name evidence="2" type="ORF">A2V97_03095</name>
</gene>
<protein>
    <recommendedName>
        <fullName evidence="1">DUF5667 domain-containing protein</fullName>
    </recommendedName>
</protein>
<name>A0A1F7XLS3_9BACT</name>
<reference evidence="2 3" key="1">
    <citation type="journal article" date="2016" name="Nat. Commun.">
        <title>Thousands of microbial genomes shed light on interconnected biogeochemical processes in an aquifer system.</title>
        <authorList>
            <person name="Anantharaman K."/>
            <person name="Brown C.T."/>
            <person name="Hug L.A."/>
            <person name="Sharon I."/>
            <person name="Castelle C.J."/>
            <person name="Probst A.J."/>
            <person name="Thomas B.C."/>
            <person name="Singh A."/>
            <person name="Wilkins M.J."/>
            <person name="Karaoz U."/>
            <person name="Brodie E.L."/>
            <person name="Williams K.H."/>
            <person name="Hubbard S.S."/>
            <person name="Banfield J.F."/>
        </authorList>
    </citation>
    <scope>NUCLEOTIDE SEQUENCE [LARGE SCALE GENOMIC DNA]</scope>
</reference>
<dbReference type="Proteomes" id="UP000177382">
    <property type="component" value="Unassembled WGS sequence"/>
</dbReference>
<comment type="caution">
    <text evidence="2">The sequence shown here is derived from an EMBL/GenBank/DDBJ whole genome shotgun (WGS) entry which is preliminary data.</text>
</comment>
<dbReference type="EMBL" id="MGFX01000001">
    <property type="protein sequence ID" value="OGM15739.1"/>
    <property type="molecule type" value="Genomic_DNA"/>
</dbReference>
<dbReference type="Pfam" id="PF18915">
    <property type="entry name" value="DUF5667"/>
    <property type="match status" value="1"/>
</dbReference>
<evidence type="ECO:0000313" key="2">
    <source>
        <dbReference type="EMBL" id="OGM15739.1"/>
    </source>
</evidence>
<feature type="domain" description="DUF5667" evidence="1">
    <location>
        <begin position="59"/>
        <end position="167"/>
    </location>
</feature>
<sequence length="207" mass="23283">MILKALAISFLVAFGLGILFTSILRSAAIEYSFSLPPGGVGWEEQEEKIDYELAFPGRILPDSPLWFLKVARDKLWLTLTPSKLRKAELSLLFADKRIVASKILFEKGEYELGTMILLKAEKYLEEAARLEQSCRDEGDDTGILTRRITFAALKHREEIADILTIAPQDATPDIIKIKNITEGVFISERNALQEKGEEAPKSPSEWD</sequence>
<organism evidence="2 3">
    <name type="scientific">Candidatus Woesebacteria bacterium RBG_16_42_24</name>
    <dbReference type="NCBI Taxonomy" id="1802485"/>
    <lineage>
        <taxon>Bacteria</taxon>
        <taxon>Candidatus Woeseibacteriota</taxon>
    </lineage>
</organism>
<evidence type="ECO:0000259" key="1">
    <source>
        <dbReference type="Pfam" id="PF18915"/>
    </source>
</evidence>
<dbReference type="STRING" id="1802485.A2V97_03095"/>
<dbReference type="InterPro" id="IPR043725">
    <property type="entry name" value="DUF5667"/>
</dbReference>
<proteinExistence type="predicted"/>